<comment type="caution">
    <text evidence="2">The sequence shown here is derived from an EMBL/GenBank/DDBJ whole genome shotgun (WGS) entry which is preliminary data.</text>
</comment>
<gene>
    <name evidence="2" type="ORF">ACFO8L_10015</name>
</gene>
<name>A0ABV9EEA8_9ACTN</name>
<dbReference type="EMBL" id="JBHSFN010000005">
    <property type="protein sequence ID" value="MFC4586409.1"/>
    <property type="molecule type" value="Genomic_DNA"/>
</dbReference>
<dbReference type="Gene3D" id="2.40.480.10">
    <property type="entry name" value="Allene oxide cyclase-like"/>
    <property type="match status" value="1"/>
</dbReference>
<evidence type="ECO:0000313" key="2">
    <source>
        <dbReference type="EMBL" id="MFC4586409.1"/>
    </source>
</evidence>
<dbReference type="RefSeq" id="WP_262846702.1">
    <property type="nucleotide sequence ID" value="NZ_JANZYP010000050.1"/>
</dbReference>
<feature type="chain" id="PRO_5047539564" evidence="1">
    <location>
        <begin position="26"/>
        <end position="173"/>
    </location>
</feature>
<proteinExistence type="predicted"/>
<keyword evidence="3" id="KW-1185">Reference proteome</keyword>
<accession>A0ABV9EEA8</accession>
<organism evidence="2 3">
    <name type="scientific">Sphaerisporangium corydalis</name>
    <dbReference type="NCBI Taxonomy" id="1441875"/>
    <lineage>
        <taxon>Bacteria</taxon>
        <taxon>Bacillati</taxon>
        <taxon>Actinomycetota</taxon>
        <taxon>Actinomycetes</taxon>
        <taxon>Streptosporangiales</taxon>
        <taxon>Streptosporangiaceae</taxon>
        <taxon>Sphaerisporangium</taxon>
    </lineage>
</organism>
<reference evidence="3" key="1">
    <citation type="journal article" date="2019" name="Int. J. Syst. Evol. Microbiol.">
        <title>The Global Catalogue of Microorganisms (GCM) 10K type strain sequencing project: providing services to taxonomists for standard genome sequencing and annotation.</title>
        <authorList>
            <consortium name="The Broad Institute Genomics Platform"/>
            <consortium name="The Broad Institute Genome Sequencing Center for Infectious Disease"/>
            <person name="Wu L."/>
            <person name="Ma J."/>
        </authorList>
    </citation>
    <scope>NUCLEOTIDE SEQUENCE [LARGE SCALE GENOMIC DNA]</scope>
    <source>
        <strain evidence="3">CCUG 49560</strain>
    </source>
</reference>
<dbReference type="Proteomes" id="UP001595891">
    <property type="component" value="Unassembled WGS sequence"/>
</dbReference>
<sequence>MSGFSRNSRFATTALVVALSGASVAAIPPVAASASTFASSTSAAAPSRDHRAFELIFNVEKVVNTQPAQIKNGDSWVTYFSLSDGRKKKVGDGSARCSAVQASPQGVIAQCTRVLRTRAGQITLLGMDGWAGNPPWTSSAALTGGTDRYSSITGSARISVAGQHEIIKIDARR</sequence>
<feature type="signal peptide" evidence="1">
    <location>
        <begin position="1"/>
        <end position="25"/>
    </location>
</feature>
<dbReference type="InterPro" id="IPR044859">
    <property type="entry name" value="Allene_oxi_cyc_Dirigent"/>
</dbReference>
<protein>
    <submittedName>
        <fullName evidence="2">Uncharacterized protein</fullName>
    </submittedName>
</protein>
<keyword evidence="1" id="KW-0732">Signal</keyword>
<evidence type="ECO:0000313" key="3">
    <source>
        <dbReference type="Proteomes" id="UP001595891"/>
    </source>
</evidence>
<evidence type="ECO:0000256" key="1">
    <source>
        <dbReference type="SAM" id="SignalP"/>
    </source>
</evidence>